<dbReference type="GO" id="GO:0045893">
    <property type="term" value="P:positive regulation of DNA-templated transcription"/>
    <property type="evidence" value="ECO:0007669"/>
    <property type="project" value="TreeGrafter"/>
</dbReference>
<keyword evidence="2 11" id="KW-0805">Transcription regulation</keyword>
<feature type="region of interest" description="Disordered" evidence="13">
    <location>
        <begin position="1"/>
        <end position="59"/>
    </location>
</feature>
<comment type="similarity">
    <text evidence="7 11">Belongs to the HD-ZIP homeobox family. Class I subfamily.</text>
</comment>
<dbReference type="GO" id="GO:0005634">
    <property type="term" value="C:nucleus"/>
    <property type="evidence" value="ECO:0007669"/>
    <property type="project" value="UniProtKB-SubCell"/>
</dbReference>
<dbReference type="PANTHER" id="PTHR24326">
    <property type="entry name" value="HOMEOBOX-LEUCINE ZIPPER PROTEIN"/>
    <property type="match status" value="1"/>
</dbReference>
<comment type="function">
    <text evidence="8">Probable transcription activator that may act as growth regulators in response to water deficit.</text>
</comment>
<name>B8YIB0_MIRJA</name>
<dbReference type="SUPFAM" id="SSF46689">
    <property type="entry name" value="Homeodomain-like"/>
    <property type="match status" value="1"/>
</dbReference>
<dbReference type="Pfam" id="PF02183">
    <property type="entry name" value="HALZ"/>
    <property type="match status" value="1"/>
</dbReference>
<feature type="DNA-binding region" description="Homeobox" evidence="9">
    <location>
        <begin position="53"/>
        <end position="112"/>
    </location>
</feature>
<accession>B8YIB0</accession>
<feature type="compositionally biased region" description="Basic residues" evidence="13">
    <location>
        <begin position="48"/>
        <end position="58"/>
    </location>
</feature>
<evidence type="ECO:0000256" key="5">
    <source>
        <dbReference type="ARBA" id="ARBA00023163"/>
    </source>
</evidence>
<comment type="function">
    <text evidence="11">Transcription factor.</text>
</comment>
<evidence type="ECO:0000256" key="6">
    <source>
        <dbReference type="ARBA" id="ARBA00023242"/>
    </source>
</evidence>
<organism evidence="15">
    <name type="scientific">Mirabilis jalapa</name>
    <name type="common">Garden four-o'clock</name>
    <dbReference type="NCBI Taxonomy" id="3538"/>
    <lineage>
        <taxon>Eukaryota</taxon>
        <taxon>Viridiplantae</taxon>
        <taxon>Streptophyta</taxon>
        <taxon>Embryophyta</taxon>
        <taxon>Tracheophyta</taxon>
        <taxon>Spermatophyta</taxon>
        <taxon>Magnoliopsida</taxon>
        <taxon>eudicotyledons</taxon>
        <taxon>Gunneridae</taxon>
        <taxon>Pentapetalae</taxon>
        <taxon>Caryophyllales</taxon>
        <taxon>Nyctaginaceae</taxon>
        <taxon>Mirabilis</taxon>
    </lineage>
</organism>
<reference evidence="15" key="1">
    <citation type="journal article" date="2007" name="J. Exp. Bot.">
        <title>Genes associated with opening and senescence of Mirabilis jalapa flowers.</title>
        <authorList>
            <person name="Xu X."/>
            <person name="Gookin T."/>
            <person name="Jiang C.Z."/>
            <person name="Reid M."/>
        </authorList>
    </citation>
    <scope>NUCLEOTIDE SEQUENCE</scope>
</reference>
<dbReference type="PRINTS" id="PR00031">
    <property type="entry name" value="HTHREPRESSR"/>
</dbReference>
<dbReference type="InterPro" id="IPR001356">
    <property type="entry name" value="HD"/>
</dbReference>
<dbReference type="PROSITE" id="PS50071">
    <property type="entry name" value="HOMEOBOX_2"/>
    <property type="match status" value="1"/>
</dbReference>
<dbReference type="GO" id="GO:0009414">
    <property type="term" value="P:response to water deprivation"/>
    <property type="evidence" value="ECO:0007669"/>
    <property type="project" value="UniProtKB-ARBA"/>
</dbReference>
<evidence type="ECO:0000256" key="7">
    <source>
        <dbReference type="ARBA" id="ARBA00025748"/>
    </source>
</evidence>
<dbReference type="EMBL" id="FJ536224">
    <property type="protein sequence ID" value="ACL81158.1"/>
    <property type="molecule type" value="mRNA"/>
</dbReference>
<dbReference type="Gene3D" id="1.10.10.60">
    <property type="entry name" value="Homeodomain-like"/>
    <property type="match status" value="1"/>
</dbReference>
<keyword evidence="5 11" id="KW-0804">Transcription</keyword>
<dbReference type="FunFam" id="1.10.10.60:FF:000293">
    <property type="entry name" value="Homeobox-leucine zipper protein ATHB-7"/>
    <property type="match status" value="1"/>
</dbReference>
<dbReference type="InterPro" id="IPR017970">
    <property type="entry name" value="Homeobox_CS"/>
</dbReference>
<sequence>MLMMQLPREHSQEVTTEADVFEHHLLSDPEEEEEEEEEDDDGNQLSAGKKKKSCKNKRRFSDEQVRSLETIFATETKLEPKKKVQVAKELGLQPRQVAIWFQNKRARWKSKQIEKNYRVLKTNYDSLKVKFETMKEEKESLLKQLQELQNLLEKSNKSENSDCKDNSAVIGAELPVKSISLQDEVDHQGIIYSDDDRSGNMAYLGHDEPELMHFNDNMDCSSIKWCNFDAGNFFDQSNTATYWWDSWI</sequence>
<evidence type="ECO:0000256" key="13">
    <source>
        <dbReference type="SAM" id="MobiDB-lite"/>
    </source>
</evidence>
<dbReference type="SMART" id="SM00389">
    <property type="entry name" value="HOX"/>
    <property type="match status" value="1"/>
</dbReference>
<reference evidence="15" key="2">
    <citation type="submission" date="2008-12" db="EMBL/GenBank/DDBJ databases">
        <authorList>
            <person name="Xu X."/>
            <person name="Reid M.S."/>
            <person name="Jiang C.-Z."/>
        </authorList>
    </citation>
    <scope>NUCLEOTIDE SEQUENCE</scope>
</reference>
<evidence type="ECO:0000256" key="10">
    <source>
        <dbReference type="RuleBase" id="RU000682"/>
    </source>
</evidence>
<dbReference type="CDD" id="cd00086">
    <property type="entry name" value="homeodomain"/>
    <property type="match status" value="1"/>
</dbReference>
<evidence type="ECO:0000256" key="12">
    <source>
        <dbReference type="SAM" id="Coils"/>
    </source>
</evidence>
<keyword evidence="6 9" id="KW-0539">Nucleus</keyword>
<keyword evidence="12" id="KW-0175">Coiled coil</keyword>
<dbReference type="PANTHER" id="PTHR24326:SF122">
    <property type="entry name" value="HOMEOBOX-LEUCINE ZIPPER PROTEIN HOX6"/>
    <property type="match status" value="1"/>
</dbReference>
<evidence type="ECO:0000256" key="3">
    <source>
        <dbReference type="ARBA" id="ARBA00023125"/>
    </source>
</evidence>
<dbReference type="PROSITE" id="PS00027">
    <property type="entry name" value="HOMEOBOX_1"/>
    <property type="match status" value="1"/>
</dbReference>
<feature type="domain" description="Homeobox" evidence="14">
    <location>
        <begin position="51"/>
        <end position="111"/>
    </location>
</feature>
<dbReference type="InterPro" id="IPR009057">
    <property type="entry name" value="Homeodomain-like_sf"/>
</dbReference>
<dbReference type="AlphaFoldDB" id="B8YIB0"/>
<evidence type="ECO:0000256" key="11">
    <source>
        <dbReference type="RuleBase" id="RU369038"/>
    </source>
</evidence>
<evidence type="ECO:0000256" key="1">
    <source>
        <dbReference type="ARBA" id="ARBA00004123"/>
    </source>
</evidence>
<evidence type="ECO:0000256" key="2">
    <source>
        <dbReference type="ARBA" id="ARBA00023015"/>
    </source>
</evidence>
<feature type="coiled-coil region" evidence="12">
    <location>
        <begin position="110"/>
        <end position="158"/>
    </location>
</feature>
<dbReference type="InterPro" id="IPR003106">
    <property type="entry name" value="Leu_zip_homeo"/>
</dbReference>
<keyword evidence="4 9" id="KW-0371">Homeobox</keyword>
<evidence type="ECO:0000259" key="14">
    <source>
        <dbReference type="PROSITE" id="PS50071"/>
    </source>
</evidence>
<dbReference type="GO" id="GO:0000981">
    <property type="term" value="F:DNA-binding transcription factor activity, RNA polymerase II-specific"/>
    <property type="evidence" value="ECO:0007669"/>
    <property type="project" value="UniProtKB-UniRule"/>
</dbReference>
<dbReference type="InterPro" id="IPR000047">
    <property type="entry name" value="HTH_motif"/>
</dbReference>
<feature type="compositionally biased region" description="Acidic residues" evidence="13">
    <location>
        <begin position="28"/>
        <end position="42"/>
    </location>
</feature>
<protein>
    <recommendedName>
        <fullName evidence="11">Homeobox-leucine zipper protein</fullName>
    </recommendedName>
    <alternativeName>
        <fullName evidence="11">HD-ZIP protein</fullName>
    </alternativeName>
    <alternativeName>
        <fullName evidence="11">Homeodomain transcription factor</fullName>
    </alternativeName>
</protein>
<dbReference type="Pfam" id="PF00046">
    <property type="entry name" value="Homeodomain"/>
    <property type="match status" value="1"/>
</dbReference>
<keyword evidence="3 9" id="KW-0238">DNA-binding</keyword>
<evidence type="ECO:0000256" key="8">
    <source>
        <dbReference type="ARBA" id="ARBA00058361"/>
    </source>
</evidence>
<proteinExistence type="evidence at transcript level"/>
<comment type="subcellular location">
    <subcellularLocation>
        <location evidence="1 9 10">Nucleus</location>
    </subcellularLocation>
</comment>
<dbReference type="GO" id="GO:0009737">
    <property type="term" value="P:response to abscisic acid"/>
    <property type="evidence" value="ECO:0007669"/>
    <property type="project" value="UniProtKB-ARBA"/>
</dbReference>
<evidence type="ECO:0000313" key="15">
    <source>
        <dbReference type="EMBL" id="ACL81158.1"/>
    </source>
</evidence>
<evidence type="ECO:0000256" key="4">
    <source>
        <dbReference type="ARBA" id="ARBA00023155"/>
    </source>
</evidence>
<dbReference type="GO" id="GO:0000976">
    <property type="term" value="F:transcription cis-regulatory region binding"/>
    <property type="evidence" value="ECO:0007669"/>
    <property type="project" value="UniProtKB-ARBA"/>
</dbReference>
<dbReference type="InterPro" id="IPR045224">
    <property type="entry name" value="HDZip_class_I_plant"/>
</dbReference>
<evidence type="ECO:0000256" key="9">
    <source>
        <dbReference type="PROSITE-ProRule" id="PRU00108"/>
    </source>
</evidence>